<dbReference type="GO" id="GO:1901678">
    <property type="term" value="P:iron coordination entity transport"/>
    <property type="evidence" value="ECO:0007669"/>
    <property type="project" value="UniProtKB-ARBA"/>
</dbReference>
<reference evidence="7 8" key="1">
    <citation type="submission" date="2019-07" db="EMBL/GenBank/DDBJ databases">
        <authorList>
            <person name="Kim J.K."/>
            <person name="Cheong H.-M."/>
            <person name="Choi Y."/>
            <person name="Hwang K.J."/>
            <person name="Lee S."/>
            <person name="Choi C."/>
        </authorList>
    </citation>
    <scope>NUCLEOTIDE SEQUENCE [LARGE SCALE GENOMIC DNA]</scope>
    <source>
        <strain evidence="7 8">KS 22</strain>
    </source>
</reference>
<dbReference type="AlphaFoldDB" id="A0A7G5C2G6"/>
<dbReference type="PANTHER" id="PTHR30532:SF25">
    <property type="entry name" value="IRON(III) DICITRATE-BINDING PERIPLASMIC PROTEIN"/>
    <property type="match status" value="1"/>
</dbReference>
<dbReference type="Gene3D" id="3.40.50.1980">
    <property type="entry name" value="Nitrogenase molybdenum iron protein domain"/>
    <property type="match status" value="2"/>
</dbReference>
<feature type="domain" description="Fe/B12 periplasmic-binding" evidence="6">
    <location>
        <begin position="85"/>
        <end position="345"/>
    </location>
</feature>
<dbReference type="KEGG" id="cchl:FPL14_21125"/>
<feature type="region of interest" description="Disordered" evidence="5">
    <location>
        <begin position="33"/>
        <end position="64"/>
    </location>
</feature>
<keyword evidence="4" id="KW-0732">Signal</keyword>
<dbReference type="PROSITE" id="PS51257">
    <property type="entry name" value="PROKAR_LIPOPROTEIN"/>
    <property type="match status" value="1"/>
</dbReference>
<dbReference type="CDD" id="cd01146">
    <property type="entry name" value="FhuD"/>
    <property type="match status" value="1"/>
</dbReference>
<keyword evidence="3" id="KW-0813">Transport</keyword>
<evidence type="ECO:0000256" key="2">
    <source>
        <dbReference type="ARBA" id="ARBA00008814"/>
    </source>
</evidence>
<dbReference type="PROSITE" id="PS50983">
    <property type="entry name" value="FE_B12_PBP"/>
    <property type="match status" value="1"/>
</dbReference>
<dbReference type="SUPFAM" id="SSF53807">
    <property type="entry name" value="Helical backbone' metal receptor"/>
    <property type="match status" value="1"/>
</dbReference>
<evidence type="ECO:0000256" key="4">
    <source>
        <dbReference type="ARBA" id="ARBA00022729"/>
    </source>
</evidence>
<dbReference type="Proteomes" id="UP000515679">
    <property type="component" value="Chromosome"/>
</dbReference>
<protein>
    <submittedName>
        <fullName evidence="7">Iron-siderophore ABC transporter substrate-binding protein</fullName>
    </submittedName>
</protein>
<dbReference type="PANTHER" id="PTHR30532">
    <property type="entry name" value="IRON III DICITRATE-BINDING PERIPLASMIC PROTEIN"/>
    <property type="match status" value="1"/>
</dbReference>
<gene>
    <name evidence="7" type="ORF">FPL14_21125</name>
</gene>
<evidence type="ECO:0000313" key="7">
    <source>
        <dbReference type="EMBL" id="QMV43400.1"/>
    </source>
</evidence>
<dbReference type="InterPro" id="IPR051313">
    <property type="entry name" value="Bact_iron-sidero_bind"/>
</dbReference>
<evidence type="ECO:0000256" key="5">
    <source>
        <dbReference type="SAM" id="MobiDB-lite"/>
    </source>
</evidence>
<sequence length="345" mass="37421">MVRLTVNKHGIFACIGLLALLLLVSACGNGNSSNDSSPSATSQPSPSASSEQSQPASASAPSSGAKTRIVKDAFGDVEVPANPERTVVLASAALDNLLALGVKPIGAPYSISVNANFFAHLAGQTDGIENTGTTDQPNLETIAKLAPDLIIAQKDTHEAVYEDLKRIAPVYMSDRIPGEWKELLRDQADAVNKQAAADELIAKFEDRIAKFKTDMGDKLASRTISLIRPREDHIRIYSEKTYSGAILVEAGLVRPTNQQGIEEQHIKITEEQIADMDADVIISFGRESEADFFNEKILKNPLWNTLVAVKNNQVHMVNWETWLSGQGIQAANLILDDLTKFFIPS</sequence>
<evidence type="ECO:0000313" key="8">
    <source>
        <dbReference type="Proteomes" id="UP000515679"/>
    </source>
</evidence>
<dbReference type="Pfam" id="PF01497">
    <property type="entry name" value="Peripla_BP_2"/>
    <property type="match status" value="1"/>
</dbReference>
<dbReference type="EMBL" id="CP041969">
    <property type="protein sequence ID" value="QMV43400.1"/>
    <property type="molecule type" value="Genomic_DNA"/>
</dbReference>
<dbReference type="InterPro" id="IPR002491">
    <property type="entry name" value="ABC_transptr_periplasmic_BD"/>
</dbReference>
<accession>A0A7G5C2G6</accession>
<evidence type="ECO:0000256" key="1">
    <source>
        <dbReference type="ARBA" id="ARBA00004196"/>
    </source>
</evidence>
<dbReference type="GO" id="GO:0030288">
    <property type="term" value="C:outer membrane-bounded periplasmic space"/>
    <property type="evidence" value="ECO:0007669"/>
    <property type="project" value="TreeGrafter"/>
</dbReference>
<comment type="subcellular location">
    <subcellularLocation>
        <location evidence="1">Cell envelope</location>
    </subcellularLocation>
</comment>
<name>A0A7G5C2G6_9BACL</name>
<proteinExistence type="inferred from homology"/>
<comment type="similarity">
    <text evidence="2">Belongs to the bacterial solute-binding protein 8 family.</text>
</comment>
<evidence type="ECO:0000256" key="3">
    <source>
        <dbReference type="ARBA" id="ARBA00022448"/>
    </source>
</evidence>
<dbReference type="RefSeq" id="WP_182299634.1">
    <property type="nucleotide sequence ID" value="NZ_CP041969.1"/>
</dbReference>
<organism evidence="7 8">
    <name type="scientific">Cohnella cholangitidis</name>
    <dbReference type="NCBI Taxonomy" id="2598458"/>
    <lineage>
        <taxon>Bacteria</taxon>
        <taxon>Bacillati</taxon>
        <taxon>Bacillota</taxon>
        <taxon>Bacilli</taxon>
        <taxon>Bacillales</taxon>
        <taxon>Paenibacillaceae</taxon>
        <taxon>Cohnella</taxon>
    </lineage>
</organism>
<evidence type="ECO:0000259" key="6">
    <source>
        <dbReference type="PROSITE" id="PS50983"/>
    </source>
</evidence>
<keyword evidence="8" id="KW-1185">Reference proteome</keyword>